<protein>
    <submittedName>
        <fullName evidence="1">Uncharacterized protein</fullName>
    </submittedName>
</protein>
<evidence type="ECO:0000313" key="2">
    <source>
        <dbReference type="Proteomes" id="UP000622707"/>
    </source>
</evidence>
<comment type="caution">
    <text evidence="1">The sequence shown here is derived from an EMBL/GenBank/DDBJ whole genome shotgun (WGS) entry which is preliminary data.</text>
</comment>
<keyword evidence="2" id="KW-1185">Reference proteome</keyword>
<organism evidence="1 2">
    <name type="scientific">Ramlibacter alkalitolerans</name>
    <dbReference type="NCBI Taxonomy" id="2039631"/>
    <lineage>
        <taxon>Bacteria</taxon>
        <taxon>Pseudomonadati</taxon>
        <taxon>Pseudomonadota</taxon>
        <taxon>Betaproteobacteria</taxon>
        <taxon>Burkholderiales</taxon>
        <taxon>Comamonadaceae</taxon>
        <taxon>Ramlibacter</taxon>
    </lineage>
</organism>
<reference evidence="1 2" key="1">
    <citation type="journal article" date="2017" name="Int. J. Syst. Evol. Microbiol.">
        <title>Ramlibacter alkalitolerans sp. nov., alkali-tolerant bacterium isolated from soil of ginseng.</title>
        <authorList>
            <person name="Lee D.H."/>
            <person name="Cha C.J."/>
        </authorList>
    </citation>
    <scope>NUCLEOTIDE SEQUENCE [LARGE SCALE GENOMIC DNA]</scope>
    <source>
        <strain evidence="1 2">KACC 19305</strain>
    </source>
</reference>
<proteinExistence type="predicted"/>
<evidence type="ECO:0000313" key="1">
    <source>
        <dbReference type="EMBL" id="MBL0426654.1"/>
    </source>
</evidence>
<dbReference type="Proteomes" id="UP000622707">
    <property type="component" value="Unassembled WGS sequence"/>
</dbReference>
<name>A0ABS1JQV1_9BURK</name>
<sequence>MKVDYVSRNGTGPSYEIEADWHGSYTIRREGTVLKRVTALTHYAGKPLWGRRKLALAAIEEAKSLIDAHEEHEAHQR</sequence>
<accession>A0ABS1JQV1</accession>
<dbReference type="RefSeq" id="WP_201690874.1">
    <property type="nucleotide sequence ID" value="NZ_JAEQND010000008.1"/>
</dbReference>
<dbReference type="EMBL" id="JAEQND010000008">
    <property type="protein sequence ID" value="MBL0426654.1"/>
    <property type="molecule type" value="Genomic_DNA"/>
</dbReference>
<gene>
    <name evidence="1" type="ORF">JI746_16185</name>
</gene>